<evidence type="ECO:0000256" key="1">
    <source>
        <dbReference type="SAM" id="Phobius"/>
    </source>
</evidence>
<protein>
    <submittedName>
        <fullName evidence="2">Uncharacterized protein</fullName>
    </submittedName>
</protein>
<dbReference type="OrthoDB" id="2062658at2"/>
<sequence>MKRNVKRIVKRTAVSIYSAVLFFMINTKQIDASSFASSKLATGTTKLIADVTTWAMGTSIAAIILIAIYFWLRKSGANDQEQARWDKALKRILICVVGIGTTSAVINLLLSYYK</sequence>
<feature type="transmembrane region" description="Helical" evidence="1">
    <location>
        <begin position="51"/>
        <end position="72"/>
    </location>
</feature>
<dbReference type="AlphaFoldDB" id="A0A1H9Y8K2"/>
<gene>
    <name evidence="2" type="ORF">SAMN04487772_101210</name>
</gene>
<keyword evidence="1" id="KW-0812">Transmembrane</keyword>
<dbReference type="Proteomes" id="UP000199800">
    <property type="component" value="Unassembled WGS sequence"/>
</dbReference>
<dbReference type="STRING" id="29364.SAMN04487772_101210"/>
<reference evidence="2 3" key="1">
    <citation type="submission" date="2016-10" db="EMBL/GenBank/DDBJ databases">
        <authorList>
            <person name="de Groot N.N."/>
        </authorList>
    </citation>
    <scope>NUCLEOTIDE SEQUENCE [LARGE SCALE GENOMIC DNA]</scope>
    <source>
        <strain evidence="2 3">DSM 1801</strain>
    </source>
</reference>
<dbReference type="RefSeq" id="WP_092475163.1">
    <property type="nucleotide sequence ID" value="NZ_FOHN01000001.1"/>
</dbReference>
<proteinExistence type="predicted"/>
<organism evidence="2 3">
    <name type="scientific">[Clostridium] polysaccharolyticum</name>
    <dbReference type="NCBI Taxonomy" id="29364"/>
    <lineage>
        <taxon>Bacteria</taxon>
        <taxon>Bacillati</taxon>
        <taxon>Bacillota</taxon>
        <taxon>Clostridia</taxon>
        <taxon>Lachnospirales</taxon>
        <taxon>Lachnospiraceae</taxon>
    </lineage>
</organism>
<keyword evidence="1" id="KW-0472">Membrane</keyword>
<keyword evidence="3" id="KW-1185">Reference proteome</keyword>
<accession>A0A1H9Y8K2</accession>
<keyword evidence="1" id="KW-1133">Transmembrane helix</keyword>
<dbReference type="EMBL" id="FOHN01000001">
    <property type="protein sequence ID" value="SES65112.1"/>
    <property type="molecule type" value="Genomic_DNA"/>
</dbReference>
<name>A0A1H9Y8K2_9FIRM</name>
<evidence type="ECO:0000313" key="2">
    <source>
        <dbReference type="EMBL" id="SES65112.1"/>
    </source>
</evidence>
<evidence type="ECO:0000313" key="3">
    <source>
        <dbReference type="Proteomes" id="UP000199800"/>
    </source>
</evidence>
<feature type="transmembrane region" description="Helical" evidence="1">
    <location>
        <begin position="92"/>
        <end position="113"/>
    </location>
</feature>